<accession>A0A410PV24</accession>
<dbReference type="GO" id="GO:0016810">
    <property type="term" value="F:hydrolase activity, acting on carbon-nitrogen (but not peptide) bonds"/>
    <property type="evidence" value="ECO:0007669"/>
    <property type="project" value="InterPro"/>
</dbReference>
<dbReference type="AlphaFoldDB" id="A0A410PV24"/>
<dbReference type="OrthoDB" id="9767366at2"/>
<protein>
    <submittedName>
        <fullName evidence="2">Amidohydrolase</fullName>
    </submittedName>
</protein>
<evidence type="ECO:0000259" key="1">
    <source>
        <dbReference type="Pfam" id="PF07969"/>
    </source>
</evidence>
<keyword evidence="3" id="KW-1185">Reference proteome</keyword>
<name>A0A410PV24_9FIRM</name>
<dbReference type="RefSeq" id="WP_128745424.1">
    <property type="nucleotide sequence ID" value="NZ_CP035281.1"/>
</dbReference>
<dbReference type="KEGG" id="amij:EQM06_05765"/>
<dbReference type="PANTHER" id="PTHR22642">
    <property type="entry name" value="IMIDAZOLONEPROPIONASE"/>
    <property type="match status" value="1"/>
</dbReference>
<dbReference type="Gene3D" id="3.20.20.140">
    <property type="entry name" value="Metal-dependent hydrolases"/>
    <property type="match status" value="1"/>
</dbReference>
<dbReference type="PANTHER" id="PTHR22642:SF2">
    <property type="entry name" value="PROTEIN LONG AFTER FAR-RED 3"/>
    <property type="match status" value="1"/>
</dbReference>
<proteinExistence type="predicted"/>
<dbReference type="InterPro" id="IPR011059">
    <property type="entry name" value="Metal-dep_hydrolase_composite"/>
</dbReference>
<dbReference type="EMBL" id="CP035281">
    <property type="protein sequence ID" value="QAT42775.1"/>
    <property type="molecule type" value="Genomic_DNA"/>
</dbReference>
<dbReference type="SUPFAM" id="SSF51338">
    <property type="entry name" value="Composite domain of metallo-dependent hydrolases"/>
    <property type="match status" value="1"/>
</dbReference>
<dbReference type="SUPFAM" id="SSF51556">
    <property type="entry name" value="Metallo-dependent hydrolases"/>
    <property type="match status" value="1"/>
</dbReference>
<keyword evidence="2" id="KW-0378">Hydrolase</keyword>
<dbReference type="InterPro" id="IPR013108">
    <property type="entry name" value="Amidohydro_3"/>
</dbReference>
<gene>
    <name evidence="2" type="ORF">EQM06_05765</name>
</gene>
<evidence type="ECO:0000313" key="2">
    <source>
        <dbReference type="EMBL" id="QAT42775.1"/>
    </source>
</evidence>
<dbReference type="Gene3D" id="3.10.310.70">
    <property type="match status" value="1"/>
</dbReference>
<reference evidence="2 3" key="1">
    <citation type="submission" date="2019-01" db="EMBL/GenBank/DDBJ databases">
        <title>Draft genomes of a novel of Aminipila strains.</title>
        <authorList>
            <person name="Ma S."/>
        </authorList>
    </citation>
    <scope>NUCLEOTIDE SEQUENCE [LARGE SCALE GENOMIC DNA]</scope>
    <source>
        <strain evidence="3">JN-39</strain>
    </source>
</reference>
<dbReference type="Pfam" id="PF07969">
    <property type="entry name" value="Amidohydro_3"/>
    <property type="match status" value="1"/>
</dbReference>
<organism evidence="2 3">
    <name type="scientific">Aminipila luticellarii</name>
    <dbReference type="NCBI Taxonomy" id="2507160"/>
    <lineage>
        <taxon>Bacteria</taxon>
        <taxon>Bacillati</taxon>
        <taxon>Bacillota</taxon>
        <taxon>Clostridia</taxon>
        <taxon>Peptostreptococcales</taxon>
        <taxon>Anaerovoracaceae</taxon>
        <taxon>Aminipila</taxon>
    </lineage>
</organism>
<dbReference type="Gene3D" id="2.30.40.10">
    <property type="entry name" value="Urease, subunit C, domain 1"/>
    <property type="match status" value="1"/>
</dbReference>
<evidence type="ECO:0000313" key="3">
    <source>
        <dbReference type="Proteomes" id="UP000287601"/>
    </source>
</evidence>
<dbReference type="Proteomes" id="UP000287601">
    <property type="component" value="Chromosome"/>
</dbReference>
<dbReference type="InterPro" id="IPR033932">
    <property type="entry name" value="YtcJ-like"/>
</dbReference>
<feature type="domain" description="Amidohydrolase 3" evidence="1">
    <location>
        <begin position="54"/>
        <end position="536"/>
    </location>
</feature>
<sequence>MRQHADTIYISDAIFTGNSLKPISGALAVSGKHILAVGSFEDMAEYTDADTKIIPCQDKLILPGFHDSHVHFVYGAMQNDEDLGFDLSDCTSLAQCVERAKKFADMHPENQWVYGKGWNEVSWVGGELPSRELLDEAIPDRPVYLASWDLHSGLVNKKALERMGWDRSTPDLEDSTLGRYEDGELTGLIREPGYLNPVNNAALQCPDLPKTVAKAIKTANAYGITSLGVVHPYGSLSEEETVDLFKQMEEDHLLTLRIHLFMELKEDLTEVKKTEKRCDSDMFHVSGLKLITDGVCESYTGYLSEPYADNPSTCGELQIGAERLTKLLLHADAEGYSVRLHTIGNGAVNNALNCFEKVMAANGNKGLHHALEHIESCKPEDIDRISKMGIMASMQPVHAILNVDGYPKLLGEKWIPYMWPIKTLIDAGATYCLGTDYPVVGLNPMEGIHAAITRQSPSGYPDGGFVPKQKISLGQALQGYTYGSALVANYQDKIGTLTEGKYADFIIMDRNLFTCSPEEILDAVVEKTFVGGKLVYSRT</sequence>
<dbReference type="CDD" id="cd01300">
    <property type="entry name" value="YtcJ_like"/>
    <property type="match status" value="1"/>
</dbReference>
<dbReference type="InterPro" id="IPR032466">
    <property type="entry name" value="Metal_Hydrolase"/>
</dbReference>